<feature type="signal peptide" evidence="4">
    <location>
        <begin position="1"/>
        <end position="24"/>
    </location>
</feature>
<evidence type="ECO:0000256" key="4">
    <source>
        <dbReference type="SAM" id="SignalP"/>
    </source>
</evidence>
<comment type="similarity">
    <text evidence="3">Belongs to the PMEI family.</text>
</comment>
<reference evidence="6" key="1">
    <citation type="submission" date="2023-05" db="EMBL/GenBank/DDBJ databases">
        <title>Genome and transcriptome analyses reveal genes involved in the formation of fine ridges on petal epidermal cells in Hibiscus trionum.</title>
        <authorList>
            <person name="Koshimizu S."/>
            <person name="Masuda S."/>
            <person name="Ishii T."/>
            <person name="Shirasu K."/>
            <person name="Hoshino A."/>
            <person name="Arita M."/>
        </authorList>
    </citation>
    <scope>NUCLEOTIDE SEQUENCE</scope>
    <source>
        <strain evidence="6">Hamamatsu line</strain>
    </source>
</reference>
<dbReference type="GO" id="GO:0004857">
    <property type="term" value="F:enzyme inhibitor activity"/>
    <property type="evidence" value="ECO:0007669"/>
    <property type="project" value="InterPro"/>
</dbReference>
<dbReference type="InterPro" id="IPR035513">
    <property type="entry name" value="Invertase/methylesterase_inhib"/>
</dbReference>
<sequence length="178" mass="19175">MSKIVSLLVVQAVFCFSFIPSTYADSALIKDVCKKTPYYDLCVSILETDPRSSISDVVGLAHIAAESVKAKAIAISNQIGASLGISNDPNLKTALNVCLNSYNTILRDNIPIVIEAIVRGDLMHAVSNAADAGNEAQICEESFRQNTIHPTNTIYVANQQLYALSVVLQFIASLMPVN</sequence>
<dbReference type="AlphaFoldDB" id="A0A9W7LMM6"/>
<evidence type="ECO:0000313" key="7">
    <source>
        <dbReference type="Proteomes" id="UP001165190"/>
    </source>
</evidence>
<feature type="domain" description="Pectinesterase inhibitor" evidence="5">
    <location>
        <begin position="24"/>
        <end position="171"/>
    </location>
</feature>
<gene>
    <name evidence="6" type="ORF">HRI_000694100</name>
</gene>
<feature type="chain" id="PRO_5040843238" description="Pectinesterase inhibitor domain-containing protein" evidence="4">
    <location>
        <begin position="25"/>
        <end position="178"/>
    </location>
</feature>
<evidence type="ECO:0000256" key="1">
    <source>
        <dbReference type="ARBA" id="ARBA00022729"/>
    </source>
</evidence>
<accession>A0A9W7LMM6</accession>
<dbReference type="EMBL" id="BSYR01000008">
    <property type="protein sequence ID" value="GMI70248.1"/>
    <property type="molecule type" value="Genomic_DNA"/>
</dbReference>
<name>A0A9W7LMM6_HIBTR</name>
<protein>
    <recommendedName>
        <fullName evidence="5">Pectinesterase inhibitor domain-containing protein</fullName>
    </recommendedName>
</protein>
<evidence type="ECO:0000256" key="3">
    <source>
        <dbReference type="ARBA" id="ARBA00038471"/>
    </source>
</evidence>
<dbReference type="PANTHER" id="PTHR35357">
    <property type="entry name" value="OS02G0537100 PROTEIN"/>
    <property type="match status" value="1"/>
</dbReference>
<dbReference type="NCBIfam" id="TIGR01614">
    <property type="entry name" value="PME_inhib"/>
    <property type="match status" value="1"/>
</dbReference>
<dbReference type="PANTHER" id="PTHR35357:SF8">
    <property type="entry name" value="OS01G0111000 PROTEIN"/>
    <property type="match status" value="1"/>
</dbReference>
<dbReference type="InterPro" id="IPR006501">
    <property type="entry name" value="Pectinesterase_inhib_dom"/>
</dbReference>
<evidence type="ECO:0000256" key="2">
    <source>
        <dbReference type="ARBA" id="ARBA00023157"/>
    </source>
</evidence>
<dbReference type="Proteomes" id="UP001165190">
    <property type="component" value="Unassembled WGS sequence"/>
</dbReference>
<dbReference type="Gene3D" id="1.20.140.40">
    <property type="entry name" value="Invertase/pectin methylesterase inhibitor family protein"/>
    <property type="match status" value="1"/>
</dbReference>
<dbReference type="OrthoDB" id="1918674at2759"/>
<keyword evidence="1 4" id="KW-0732">Signal</keyword>
<comment type="caution">
    <text evidence="6">The sequence shown here is derived from an EMBL/GenBank/DDBJ whole genome shotgun (WGS) entry which is preliminary data.</text>
</comment>
<dbReference type="Pfam" id="PF04043">
    <property type="entry name" value="PMEI"/>
    <property type="match status" value="1"/>
</dbReference>
<dbReference type="SUPFAM" id="SSF101148">
    <property type="entry name" value="Plant invertase/pectin methylesterase inhibitor"/>
    <property type="match status" value="1"/>
</dbReference>
<organism evidence="6 7">
    <name type="scientific">Hibiscus trionum</name>
    <name type="common">Flower of an hour</name>
    <dbReference type="NCBI Taxonomy" id="183268"/>
    <lineage>
        <taxon>Eukaryota</taxon>
        <taxon>Viridiplantae</taxon>
        <taxon>Streptophyta</taxon>
        <taxon>Embryophyta</taxon>
        <taxon>Tracheophyta</taxon>
        <taxon>Spermatophyta</taxon>
        <taxon>Magnoliopsida</taxon>
        <taxon>eudicotyledons</taxon>
        <taxon>Gunneridae</taxon>
        <taxon>Pentapetalae</taxon>
        <taxon>rosids</taxon>
        <taxon>malvids</taxon>
        <taxon>Malvales</taxon>
        <taxon>Malvaceae</taxon>
        <taxon>Malvoideae</taxon>
        <taxon>Hibiscus</taxon>
    </lineage>
</organism>
<keyword evidence="7" id="KW-1185">Reference proteome</keyword>
<keyword evidence="2" id="KW-1015">Disulfide bond</keyword>
<evidence type="ECO:0000313" key="6">
    <source>
        <dbReference type="EMBL" id="GMI70248.1"/>
    </source>
</evidence>
<evidence type="ECO:0000259" key="5">
    <source>
        <dbReference type="SMART" id="SM00856"/>
    </source>
</evidence>
<dbReference type="SMART" id="SM00856">
    <property type="entry name" value="PMEI"/>
    <property type="match status" value="1"/>
</dbReference>
<proteinExistence type="inferred from homology"/>